<dbReference type="PANTHER" id="PTHR30346:SF0">
    <property type="entry name" value="HCA OPERON TRANSCRIPTIONAL ACTIVATOR HCAR"/>
    <property type="match status" value="1"/>
</dbReference>
<comment type="caution">
    <text evidence="6">The sequence shown here is derived from an EMBL/GenBank/DDBJ whole genome shotgun (WGS) entry which is preliminary data.</text>
</comment>
<keyword evidence="2" id="KW-0805">Transcription regulation</keyword>
<dbReference type="SUPFAM" id="SSF53850">
    <property type="entry name" value="Periplasmic binding protein-like II"/>
    <property type="match status" value="1"/>
</dbReference>
<proteinExistence type="inferred from homology"/>
<dbReference type="Proteomes" id="UP000886749">
    <property type="component" value="Unassembled WGS sequence"/>
</dbReference>
<dbReference type="CDD" id="cd05466">
    <property type="entry name" value="PBP2_LTTR_substrate"/>
    <property type="match status" value="1"/>
</dbReference>
<evidence type="ECO:0000256" key="4">
    <source>
        <dbReference type="ARBA" id="ARBA00023163"/>
    </source>
</evidence>
<dbReference type="InterPro" id="IPR036390">
    <property type="entry name" value="WH_DNA-bd_sf"/>
</dbReference>
<dbReference type="Gene3D" id="1.10.10.10">
    <property type="entry name" value="Winged helix-like DNA-binding domain superfamily/Winged helix DNA-binding domain"/>
    <property type="match status" value="1"/>
</dbReference>
<evidence type="ECO:0000313" key="7">
    <source>
        <dbReference type="Proteomes" id="UP000886749"/>
    </source>
</evidence>
<evidence type="ECO:0000256" key="3">
    <source>
        <dbReference type="ARBA" id="ARBA00023125"/>
    </source>
</evidence>
<keyword evidence="3" id="KW-0238">DNA-binding</keyword>
<dbReference type="EMBL" id="DVGY01000085">
    <property type="protein sequence ID" value="HIR40939.1"/>
    <property type="molecule type" value="Genomic_DNA"/>
</dbReference>
<dbReference type="InterPro" id="IPR000847">
    <property type="entry name" value="LysR_HTH_N"/>
</dbReference>
<dbReference type="Pfam" id="PF03466">
    <property type="entry name" value="LysR_substrate"/>
    <property type="match status" value="1"/>
</dbReference>
<dbReference type="PROSITE" id="PS50931">
    <property type="entry name" value="HTH_LYSR"/>
    <property type="match status" value="1"/>
</dbReference>
<protein>
    <submittedName>
        <fullName evidence="6">LysR family transcriptional regulator</fullName>
    </submittedName>
</protein>
<reference evidence="6" key="1">
    <citation type="submission" date="2020-10" db="EMBL/GenBank/DDBJ databases">
        <authorList>
            <person name="Gilroy R."/>
        </authorList>
    </citation>
    <scope>NUCLEOTIDE SEQUENCE</scope>
    <source>
        <strain evidence="6">CHK184-25365</strain>
    </source>
</reference>
<reference evidence="6" key="2">
    <citation type="journal article" date="2021" name="PeerJ">
        <title>Extensive microbial diversity within the chicken gut microbiome revealed by metagenomics and culture.</title>
        <authorList>
            <person name="Gilroy R."/>
            <person name="Ravi A."/>
            <person name="Getino M."/>
            <person name="Pursley I."/>
            <person name="Horton D.L."/>
            <person name="Alikhan N.F."/>
            <person name="Baker D."/>
            <person name="Gharbi K."/>
            <person name="Hall N."/>
            <person name="Watson M."/>
            <person name="Adriaenssens E.M."/>
            <person name="Foster-Nyarko E."/>
            <person name="Jarju S."/>
            <person name="Secka A."/>
            <person name="Antonio M."/>
            <person name="Oren A."/>
            <person name="Chaudhuri R.R."/>
            <person name="La Ragione R."/>
            <person name="Hildebrand F."/>
            <person name="Pallen M.J."/>
        </authorList>
    </citation>
    <scope>NUCLEOTIDE SEQUENCE</scope>
    <source>
        <strain evidence="6">CHK184-25365</strain>
    </source>
</reference>
<dbReference type="SUPFAM" id="SSF46785">
    <property type="entry name" value="Winged helix' DNA-binding domain"/>
    <property type="match status" value="1"/>
</dbReference>
<dbReference type="PANTHER" id="PTHR30346">
    <property type="entry name" value="TRANSCRIPTIONAL DUAL REGULATOR HCAR-RELATED"/>
    <property type="match status" value="1"/>
</dbReference>
<gene>
    <name evidence="6" type="ORF">IAB36_03825</name>
</gene>
<dbReference type="Gene3D" id="3.40.190.10">
    <property type="entry name" value="Periplasmic binding protein-like II"/>
    <property type="match status" value="2"/>
</dbReference>
<evidence type="ECO:0000256" key="2">
    <source>
        <dbReference type="ARBA" id="ARBA00023015"/>
    </source>
</evidence>
<dbReference type="PRINTS" id="PR00039">
    <property type="entry name" value="HTHLYSR"/>
</dbReference>
<accession>A0A9D1AJ44</accession>
<name>A0A9D1AJ44_9FIRM</name>
<dbReference type="AlphaFoldDB" id="A0A9D1AJ44"/>
<dbReference type="Pfam" id="PF00126">
    <property type="entry name" value="HTH_1"/>
    <property type="match status" value="1"/>
</dbReference>
<comment type="similarity">
    <text evidence="1">Belongs to the LysR transcriptional regulatory family.</text>
</comment>
<dbReference type="GO" id="GO:0003677">
    <property type="term" value="F:DNA binding"/>
    <property type="evidence" value="ECO:0007669"/>
    <property type="project" value="UniProtKB-KW"/>
</dbReference>
<organism evidence="6 7">
    <name type="scientific">Candidatus Egerieicola pullicola</name>
    <dbReference type="NCBI Taxonomy" id="2840775"/>
    <lineage>
        <taxon>Bacteria</taxon>
        <taxon>Bacillati</taxon>
        <taxon>Bacillota</taxon>
        <taxon>Clostridia</taxon>
        <taxon>Eubacteriales</taxon>
        <taxon>Oscillospiraceae</taxon>
        <taxon>Oscillospiraceae incertae sedis</taxon>
        <taxon>Candidatus Egerieicola</taxon>
    </lineage>
</organism>
<dbReference type="FunFam" id="1.10.10.10:FF:000001">
    <property type="entry name" value="LysR family transcriptional regulator"/>
    <property type="match status" value="1"/>
</dbReference>
<dbReference type="InterPro" id="IPR036388">
    <property type="entry name" value="WH-like_DNA-bd_sf"/>
</dbReference>
<sequence>MDLNQLNSFLAVARTLNFSEAARQNFLSQSTVSRYIGELEKELNVKLFLRSRRDVQLTREGSAFLSYAKEAVEAIRKAEMQIRQMQQGSKGRIAITIDAVSGWFAQHCLELFVAEYPGITVDITELGGRDNQLLSDTSYDFHFMLRDMLPEREEICSILTHQDHLCLVVKKTQTQPEGEADLRKLAEEKFILLSEGESPILYMEIMDLFRSLHLSPPVMNCYDTVKTLLMGVRAGLGMTILPAQVARMYSAQEFSLIPIGGVETGLSYVMAYQKEITNPAAQLFLELVQQQAQQEDEEQYYL</sequence>
<dbReference type="GO" id="GO:0032993">
    <property type="term" value="C:protein-DNA complex"/>
    <property type="evidence" value="ECO:0007669"/>
    <property type="project" value="TreeGrafter"/>
</dbReference>
<evidence type="ECO:0000259" key="5">
    <source>
        <dbReference type="PROSITE" id="PS50931"/>
    </source>
</evidence>
<feature type="domain" description="HTH lysR-type" evidence="5">
    <location>
        <begin position="1"/>
        <end position="58"/>
    </location>
</feature>
<evidence type="ECO:0000256" key="1">
    <source>
        <dbReference type="ARBA" id="ARBA00009437"/>
    </source>
</evidence>
<keyword evidence="4" id="KW-0804">Transcription</keyword>
<dbReference type="GO" id="GO:0003700">
    <property type="term" value="F:DNA-binding transcription factor activity"/>
    <property type="evidence" value="ECO:0007669"/>
    <property type="project" value="InterPro"/>
</dbReference>
<dbReference type="InterPro" id="IPR005119">
    <property type="entry name" value="LysR_subst-bd"/>
</dbReference>
<evidence type="ECO:0000313" key="6">
    <source>
        <dbReference type="EMBL" id="HIR40939.1"/>
    </source>
</evidence>